<sequence>MNEVDDSNSSEDEESSQCNVSDVGESLVDTESTRVSIENQIQNSENIKPQEVKTLKVKVPRSQVINIDSEYFEKSVWIGSGDNFGRCYIIKSDRGDYPIHFSFHELVEEDYVPIPKTCKCYFETTKRLHYDFLPKEKMYLYFRYDCFCKLFE</sequence>
<reference evidence="2" key="1">
    <citation type="submission" date="2016-12" db="EMBL/GenBank/DDBJ databases">
        <title>Multiple viral infections in Agaricus bisporus - Characterisation of 18 unique RNA viruses and 8 ORFans identified by deep sequencing.</title>
        <authorList>
            <person name="Deakin G."/>
            <person name="Dobbs E."/>
            <person name="Jones I.M."/>
            <person name="Grogan H.M."/>
            <person name="Burton K.S."/>
        </authorList>
    </citation>
    <scope>NUCLEOTIDE SEQUENCE</scope>
    <source>
        <strain evidence="2">AbV5-003</strain>
    </source>
</reference>
<dbReference type="EMBL" id="KY357492">
    <property type="protein sequence ID" value="AQM49929.1"/>
    <property type="molecule type" value="Genomic_RNA"/>
</dbReference>
<organism evidence="2">
    <name type="scientific">Agaricus bisporus virus 5</name>
    <dbReference type="NCBI Taxonomy" id="1945749"/>
    <lineage>
        <taxon>Viruses</taxon>
    </lineage>
</organism>
<feature type="region of interest" description="Disordered" evidence="1">
    <location>
        <begin position="1"/>
        <end position="32"/>
    </location>
</feature>
<evidence type="ECO:0000313" key="2">
    <source>
        <dbReference type="EMBL" id="AQM49929.1"/>
    </source>
</evidence>
<accession>A0A1Q1N6K2</accession>
<feature type="compositionally biased region" description="Acidic residues" evidence="1">
    <location>
        <begin position="1"/>
        <end position="15"/>
    </location>
</feature>
<name>A0A1Q1N6K2_9VIRU</name>
<protein>
    <submittedName>
        <fullName evidence="2">Uncharacterized protein</fullName>
    </submittedName>
</protein>
<evidence type="ECO:0000256" key="1">
    <source>
        <dbReference type="SAM" id="MobiDB-lite"/>
    </source>
</evidence>
<proteinExistence type="predicted"/>